<dbReference type="InterPro" id="IPR001969">
    <property type="entry name" value="Aspartic_peptidase_AS"/>
</dbReference>
<dbReference type="CDD" id="cd05471">
    <property type="entry name" value="pepsin_like"/>
    <property type="match status" value="1"/>
</dbReference>
<dbReference type="GO" id="GO:0004190">
    <property type="term" value="F:aspartic-type endopeptidase activity"/>
    <property type="evidence" value="ECO:0007669"/>
    <property type="project" value="UniProtKB-KW"/>
</dbReference>
<feature type="active site" evidence="3">
    <location>
        <position position="96"/>
    </location>
</feature>
<feature type="active site" evidence="3">
    <location>
        <position position="284"/>
    </location>
</feature>
<evidence type="ECO:0000313" key="9">
    <source>
        <dbReference type="Proteomes" id="UP000827284"/>
    </source>
</evidence>
<evidence type="ECO:0000259" key="7">
    <source>
        <dbReference type="PROSITE" id="PS51767"/>
    </source>
</evidence>
<keyword evidence="9" id="KW-1185">Reference proteome</keyword>
<evidence type="ECO:0000256" key="6">
    <source>
        <dbReference type="SAM" id="SignalP"/>
    </source>
</evidence>
<keyword evidence="5" id="KW-0378">Hydrolase</keyword>
<keyword evidence="6" id="KW-0732">Signal</keyword>
<proteinExistence type="inferred from homology"/>
<evidence type="ECO:0000256" key="4">
    <source>
        <dbReference type="PIRSR" id="PIRSR601461-2"/>
    </source>
</evidence>
<dbReference type="PROSITE" id="PS51767">
    <property type="entry name" value="PEPTIDASE_A1"/>
    <property type="match status" value="1"/>
</dbReference>
<dbReference type="PROSITE" id="PS00141">
    <property type="entry name" value="ASP_PROTEASE"/>
    <property type="match status" value="1"/>
</dbReference>
<feature type="chain" id="PRO_5040288622" description="Peptidase A1 domain-containing protein" evidence="6">
    <location>
        <begin position="35"/>
        <end position="446"/>
    </location>
</feature>
<sequence>MTRTSTTARSTGYRSLTCLLALAATTSMLSISSGASFEVKVSKPTVQTSSAATTNLGSIFQSKYLGNSIVSNAQNLGYVGLIELGNPPQSFQVVFDTGSDMIVITSNECQGSTCDQMAHYTCTSCTKTAYSYNITYGDGTWGAGPIVEDQVSIAGLVVQNQQILDVTKSNLDLSSYGQGVAGLVGLMPTTPVANAITPLTTIYQAKLLDQNIFSVYLTSSLTANQGGSFLFGGIDTTKFSGTLNQVPVSTSASATKGMWYLNADAAYVGGVAVAGYSTAPWLFDTGTSFIAVPTTFAQTFHASVPGAVYSAADQVYTVPCSGTTTFGVSFNGVTYNVPYSDYVASAGEGQCVSMVMPLGDYEMYILGDPFLRQIYAVYDFTPGSVQIGLAPLNVTSTSLGNEGLSGSPVPGGPTITPTSPNSATTVSAKALTGVMVLASVVLAAMA</sequence>
<organism evidence="8 9">
    <name type="scientific">Entomortierella parvispora</name>
    <dbReference type="NCBI Taxonomy" id="205924"/>
    <lineage>
        <taxon>Eukaryota</taxon>
        <taxon>Fungi</taxon>
        <taxon>Fungi incertae sedis</taxon>
        <taxon>Mucoromycota</taxon>
        <taxon>Mortierellomycotina</taxon>
        <taxon>Mortierellomycetes</taxon>
        <taxon>Mortierellales</taxon>
        <taxon>Mortierellaceae</taxon>
        <taxon>Entomortierella</taxon>
    </lineage>
</organism>
<dbReference type="GO" id="GO:0006508">
    <property type="term" value="P:proteolysis"/>
    <property type="evidence" value="ECO:0007669"/>
    <property type="project" value="UniProtKB-KW"/>
</dbReference>
<dbReference type="Proteomes" id="UP000827284">
    <property type="component" value="Unassembled WGS sequence"/>
</dbReference>
<keyword evidence="5" id="KW-0645">Protease</keyword>
<dbReference type="Pfam" id="PF00026">
    <property type="entry name" value="Asp"/>
    <property type="match status" value="1"/>
</dbReference>
<evidence type="ECO:0000256" key="3">
    <source>
        <dbReference type="PIRSR" id="PIRSR601461-1"/>
    </source>
</evidence>
<dbReference type="OrthoDB" id="15189at2759"/>
<name>A0A9P3H5H4_9FUNG</name>
<accession>A0A9P3H5H4</accession>
<dbReference type="InterPro" id="IPR033121">
    <property type="entry name" value="PEPTIDASE_A1"/>
</dbReference>
<dbReference type="SUPFAM" id="SSF50630">
    <property type="entry name" value="Acid proteases"/>
    <property type="match status" value="1"/>
</dbReference>
<evidence type="ECO:0000256" key="1">
    <source>
        <dbReference type="ARBA" id="ARBA00007447"/>
    </source>
</evidence>
<evidence type="ECO:0000256" key="2">
    <source>
        <dbReference type="ARBA" id="ARBA00022750"/>
    </source>
</evidence>
<comment type="caution">
    <text evidence="8">The sequence shown here is derived from an EMBL/GenBank/DDBJ whole genome shotgun (WGS) entry which is preliminary data.</text>
</comment>
<dbReference type="PANTHER" id="PTHR47966">
    <property type="entry name" value="BETA-SITE APP-CLEAVING ENZYME, ISOFORM A-RELATED"/>
    <property type="match status" value="1"/>
</dbReference>
<reference evidence="8" key="1">
    <citation type="submission" date="2021-11" db="EMBL/GenBank/DDBJ databases">
        <authorList>
            <person name="Herlambang A."/>
            <person name="Guo Y."/>
            <person name="Takashima Y."/>
            <person name="Nishizawa T."/>
        </authorList>
    </citation>
    <scope>NUCLEOTIDE SEQUENCE</scope>
    <source>
        <strain evidence="8">E1425</strain>
    </source>
</reference>
<comment type="similarity">
    <text evidence="1 5">Belongs to the peptidase A1 family.</text>
</comment>
<evidence type="ECO:0000256" key="5">
    <source>
        <dbReference type="RuleBase" id="RU000454"/>
    </source>
</evidence>
<feature type="disulfide bond" evidence="4">
    <location>
        <begin position="109"/>
        <end position="114"/>
    </location>
</feature>
<evidence type="ECO:0000313" key="8">
    <source>
        <dbReference type="EMBL" id="GJJ70399.1"/>
    </source>
</evidence>
<dbReference type="Gene3D" id="2.40.70.10">
    <property type="entry name" value="Acid Proteases"/>
    <property type="match status" value="2"/>
</dbReference>
<dbReference type="PANTHER" id="PTHR47966:SF51">
    <property type="entry name" value="BETA-SITE APP-CLEAVING ENZYME, ISOFORM A-RELATED"/>
    <property type="match status" value="1"/>
</dbReference>
<dbReference type="AlphaFoldDB" id="A0A9P3H5H4"/>
<feature type="signal peptide" evidence="6">
    <location>
        <begin position="1"/>
        <end position="34"/>
    </location>
</feature>
<gene>
    <name evidence="8" type="ORF">EMPS_02748</name>
</gene>
<keyword evidence="2 5" id="KW-0064">Aspartyl protease</keyword>
<dbReference type="InterPro" id="IPR001461">
    <property type="entry name" value="Aspartic_peptidase_A1"/>
</dbReference>
<dbReference type="EMBL" id="BQFW01000004">
    <property type="protein sequence ID" value="GJJ70399.1"/>
    <property type="molecule type" value="Genomic_DNA"/>
</dbReference>
<dbReference type="InterPro" id="IPR021109">
    <property type="entry name" value="Peptidase_aspartic_dom_sf"/>
</dbReference>
<reference evidence="8" key="2">
    <citation type="journal article" date="2022" name="Microbiol. Resour. Announc.">
        <title>Whole-Genome Sequence of Entomortierella parvispora E1425, a Mucoromycotan Fungus Associated with Burkholderiaceae-Related Endosymbiotic Bacteria.</title>
        <authorList>
            <person name="Herlambang A."/>
            <person name="Guo Y."/>
            <person name="Takashima Y."/>
            <person name="Narisawa K."/>
            <person name="Ohta H."/>
            <person name="Nishizawa T."/>
        </authorList>
    </citation>
    <scope>NUCLEOTIDE SEQUENCE</scope>
    <source>
        <strain evidence="8">E1425</strain>
    </source>
</reference>
<dbReference type="PRINTS" id="PR00792">
    <property type="entry name" value="PEPSIN"/>
</dbReference>
<dbReference type="InterPro" id="IPR034164">
    <property type="entry name" value="Pepsin-like_dom"/>
</dbReference>
<keyword evidence="4" id="KW-1015">Disulfide bond</keyword>
<feature type="domain" description="Peptidase A1" evidence="7">
    <location>
        <begin position="78"/>
        <end position="390"/>
    </location>
</feature>
<protein>
    <recommendedName>
        <fullName evidence="7">Peptidase A1 domain-containing protein</fullName>
    </recommendedName>
</protein>